<dbReference type="Pfam" id="PF14390">
    <property type="entry name" value="DUF4420"/>
    <property type="match status" value="1"/>
</dbReference>
<dbReference type="InterPro" id="IPR025534">
    <property type="entry name" value="DUF4420"/>
</dbReference>
<reference evidence="1 2" key="1">
    <citation type="submission" date="2023-07" db="EMBL/GenBank/DDBJ databases">
        <title>Genomic Encyclopedia of Type Strains, Phase IV (KMG-IV): sequencing the most valuable type-strain genomes for metagenomic binning, comparative biology and taxonomic classification.</title>
        <authorList>
            <person name="Goeker M."/>
        </authorList>
    </citation>
    <scope>NUCLEOTIDE SEQUENCE [LARGE SCALE GENOMIC DNA]</scope>
    <source>
        <strain evidence="1 2">DSM 46876</strain>
    </source>
</reference>
<protein>
    <recommendedName>
        <fullName evidence="3">PD-(D/E)XK motif protein</fullName>
    </recommendedName>
</protein>
<evidence type="ECO:0000313" key="1">
    <source>
        <dbReference type="EMBL" id="MDQ0417088.1"/>
    </source>
</evidence>
<accession>A0AAJ1WSK7</accession>
<gene>
    <name evidence="1" type="ORF">J2Z48_001260</name>
</gene>
<dbReference type="EMBL" id="JAUSUV010000005">
    <property type="protein sequence ID" value="MDQ0417088.1"/>
    <property type="molecule type" value="Genomic_DNA"/>
</dbReference>
<sequence>MIDIRKILDGIDTEISSPHKKFFPDEIVVRLLKDKGDFSIFIGVSPYEKRRMLLVSVLFPLTKDRMESLPCWNGVKIYQKQLGQVLHLKGQWFVIVEQETKSDHEIYESLIANIYTRIVKAKNKNNMLQSLQQTLEQWHYFFSNQEAKGLSIEAQQGLFGELYVLQDLIQKGVSPSIIRFWRGPYKEDKDIMVNDLCIEVKTSKVDHTNKGSYIHISNERQLSADNQENLYLSVVMLRVLKDNASGSTLNQLVAKIRNSLTDWPIMLDLLDTRLVQAGFLDIHFEKYEQIGYIIVREHLFHVGDDFPRITCSEVPHGVHHVKYTILLDSCMPFETSQETLIRQLQEKIL</sequence>
<proteinExistence type="predicted"/>
<dbReference type="Proteomes" id="UP001238450">
    <property type="component" value="Unassembled WGS sequence"/>
</dbReference>
<evidence type="ECO:0000313" key="2">
    <source>
        <dbReference type="Proteomes" id="UP001238450"/>
    </source>
</evidence>
<dbReference type="RefSeq" id="WP_307251846.1">
    <property type="nucleotide sequence ID" value="NZ_JAUSUV010000005.1"/>
</dbReference>
<evidence type="ECO:0008006" key="3">
    <source>
        <dbReference type="Google" id="ProtNLM"/>
    </source>
</evidence>
<dbReference type="AlphaFoldDB" id="A0AAJ1WSK7"/>
<name>A0AAJ1WSK7_9BACL</name>
<comment type="caution">
    <text evidence="1">The sequence shown here is derived from an EMBL/GenBank/DDBJ whole genome shotgun (WGS) entry which is preliminary data.</text>
</comment>
<keyword evidence="2" id="KW-1185">Reference proteome</keyword>
<organism evidence="1 2">
    <name type="scientific">Croceifilum oryzae</name>
    <dbReference type="NCBI Taxonomy" id="1553429"/>
    <lineage>
        <taxon>Bacteria</taxon>
        <taxon>Bacillati</taxon>
        <taxon>Bacillota</taxon>
        <taxon>Bacilli</taxon>
        <taxon>Bacillales</taxon>
        <taxon>Thermoactinomycetaceae</taxon>
        <taxon>Croceifilum</taxon>
    </lineage>
</organism>